<proteinExistence type="predicted"/>
<feature type="transmembrane region" description="Helical" evidence="1">
    <location>
        <begin position="150"/>
        <end position="175"/>
    </location>
</feature>
<organism evidence="2 3">
    <name type="scientific">Claviceps pazoutovae</name>
    <dbReference type="NCBI Taxonomy" id="1649127"/>
    <lineage>
        <taxon>Eukaryota</taxon>
        <taxon>Fungi</taxon>
        <taxon>Dikarya</taxon>
        <taxon>Ascomycota</taxon>
        <taxon>Pezizomycotina</taxon>
        <taxon>Sordariomycetes</taxon>
        <taxon>Hypocreomycetidae</taxon>
        <taxon>Hypocreales</taxon>
        <taxon>Clavicipitaceae</taxon>
        <taxon>Claviceps</taxon>
    </lineage>
</organism>
<gene>
    <name evidence="2" type="ORF">E4U60_003963</name>
</gene>
<dbReference type="GO" id="GO:0000747">
    <property type="term" value="P:conjugation with cellular fusion"/>
    <property type="evidence" value="ECO:0007669"/>
    <property type="project" value="TreeGrafter"/>
</dbReference>
<dbReference type="PANTHER" id="PTHR28092">
    <property type="entry name" value="FACTOR-INDUCED GENE 1 PROTEIN"/>
    <property type="match status" value="1"/>
</dbReference>
<dbReference type="OrthoDB" id="3550957at2759"/>
<dbReference type="GO" id="GO:0043332">
    <property type="term" value="C:mating projection tip"/>
    <property type="evidence" value="ECO:0007669"/>
    <property type="project" value="TreeGrafter"/>
</dbReference>
<accession>A0A9P7M9N2</accession>
<feature type="transmembrane region" description="Helical" evidence="1">
    <location>
        <begin position="247"/>
        <end position="268"/>
    </location>
</feature>
<protein>
    <recommendedName>
        <fullName evidence="4">Membrane fusion mating protein FIG1</fullName>
    </recommendedName>
</protein>
<name>A0A9P7M9N2_9HYPO</name>
<dbReference type="PIRSF" id="PIRSF007138">
    <property type="entry name" value="FIG1"/>
    <property type="match status" value="1"/>
</dbReference>
<reference evidence="2 3" key="1">
    <citation type="journal article" date="2020" name="bioRxiv">
        <title>Whole genome comparisons of ergot fungi reveals the divergence and evolution of species within the genus Claviceps are the result of varying mechanisms driving genome evolution and host range expansion.</title>
        <authorList>
            <person name="Wyka S.A."/>
            <person name="Mondo S.J."/>
            <person name="Liu M."/>
            <person name="Dettman J."/>
            <person name="Nalam V."/>
            <person name="Broders K.D."/>
        </authorList>
    </citation>
    <scope>NUCLEOTIDE SEQUENCE [LARGE SCALE GENOMIC DNA]</scope>
    <source>
        <strain evidence="2 3">CCC 1485</strain>
    </source>
</reference>
<sequence>MASGTSSGSSGRNMSRFQLGWQRFLPFLGCHHVLMILIIVSIILLSLLLAGCSSSSPLIPDIFLLSLYYQKYQPAPDTAQVDYNGYAAIANIAGGASLQARVGYFGICVNPDGGSWLCSNNATALAKEVSVDQDPLNLIWLAGQFKDMIVFPYLIIIAVIFAFICVLLLATFPGWHDEEDSEGSEREVKPFPPRALSQVSLAIIFIASIFILVSVLWQHTASVAASIIAQDFGNGSVRSGVGTSAMAMGWFSFALLIIVTIGLLVMILSMRVLEQMARG</sequence>
<dbReference type="PANTHER" id="PTHR28092:SF1">
    <property type="entry name" value="FACTOR-INDUCED GENE 1 PROTEIN"/>
    <property type="match status" value="1"/>
</dbReference>
<evidence type="ECO:0000313" key="2">
    <source>
        <dbReference type="EMBL" id="KAG5934278.1"/>
    </source>
</evidence>
<keyword evidence="1" id="KW-1133">Transmembrane helix</keyword>
<feature type="transmembrane region" description="Helical" evidence="1">
    <location>
        <begin position="24"/>
        <end position="50"/>
    </location>
</feature>
<keyword evidence="1" id="KW-0812">Transmembrane</keyword>
<dbReference type="Pfam" id="PF12351">
    <property type="entry name" value="Fig1"/>
    <property type="match status" value="1"/>
</dbReference>
<evidence type="ECO:0008006" key="4">
    <source>
        <dbReference type="Google" id="ProtNLM"/>
    </source>
</evidence>
<comment type="caution">
    <text evidence="2">The sequence shown here is derived from an EMBL/GenBank/DDBJ whole genome shotgun (WGS) entry which is preliminary data.</text>
</comment>
<dbReference type="AlphaFoldDB" id="A0A9P7M9N2"/>
<dbReference type="GO" id="GO:0016020">
    <property type="term" value="C:membrane"/>
    <property type="evidence" value="ECO:0007669"/>
    <property type="project" value="InterPro"/>
</dbReference>
<evidence type="ECO:0000313" key="3">
    <source>
        <dbReference type="Proteomes" id="UP000706124"/>
    </source>
</evidence>
<keyword evidence="3" id="KW-1185">Reference proteome</keyword>
<evidence type="ECO:0000256" key="1">
    <source>
        <dbReference type="SAM" id="Phobius"/>
    </source>
</evidence>
<dbReference type="InterPro" id="IPR016509">
    <property type="entry name" value="Fig1"/>
</dbReference>
<dbReference type="InterPro" id="IPR033481">
    <property type="entry name" value="Dni1/Fig1"/>
</dbReference>
<dbReference type="EMBL" id="SRPO01000318">
    <property type="protein sequence ID" value="KAG5934278.1"/>
    <property type="molecule type" value="Genomic_DNA"/>
</dbReference>
<dbReference type="Proteomes" id="UP000706124">
    <property type="component" value="Unassembled WGS sequence"/>
</dbReference>
<feature type="transmembrane region" description="Helical" evidence="1">
    <location>
        <begin position="195"/>
        <end position="217"/>
    </location>
</feature>
<keyword evidence="1" id="KW-0472">Membrane</keyword>